<evidence type="ECO:0000256" key="6">
    <source>
        <dbReference type="SAM" id="MobiDB-lite"/>
    </source>
</evidence>
<feature type="compositionally biased region" description="Pro residues" evidence="6">
    <location>
        <begin position="257"/>
        <end position="266"/>
    </location>
</feature>
<evidence type="ECO:0000256" key="2">
    <source>
        <dbReference type="ARBA" id="ARBA00022771"/>
    </source>
</evidence>
<keyword evidence="1" id="KW-0479">Metal-binding</keyword>
<organism evidence="8">
    <name type="scientific">Medioppia subpectinata</name>
    <dbReference type="NCBI Taxonomy" id="1979941"/>
    <lineage>
        <taxon>Eukaryota</taxon>
        <taxon>Metazoa</taxon>
        <taxon>Ecdysozoa</taxon>
        <taxon>Arthropoda</taxon>
        <taxon>Chelicerata</taxon>
        <taxon>Arachnida</taxon>
        <taxon>Acari</taxon>
        <taxon>Acariformes</taxon>
        <taxon>Sarcoptiformes</taxon>
        <taxon>Oribatida</taxon>
        <taxon>Brachypylina</taxon>
        <taxon>Oppioidea</taxon>
        <taxon>Oppiidae</taxon>
        <taxon>Medioppia</taxon>
    </lineage>
</organism>
<reference evidence="8" key="1">
    <citation type="submission" date="2020-11" db="EMBL/GenBank/DDBJ databases">
        <authorList>
            <person name="Tran Van P."/>
        </authorList>
    </citation>
    <scope>NUCLEOTIDE SEQUENCE</scope>
</reference>
<dbReference type="SMART" id="SM00547">
    <property type="entry name" value="ZnF_RBZ"/>
    <property type="match status" value="1"/>
</dbReference>
<feature type="non-terminal residue" evidence="8">
    <location>
        <position position="1"/>
    </location>
</feature>
<dbReference type="InterPro" id="IPR036443">
    <property type="entry name" value="Znf_RanBP2_sf"/>
</dbReference>
<feature type="region of interest" description="Disordered" evidence="6">
    <location>
        <begin position="147"/>
        <end position="201"/>
    </location>
</feature>
<keyword evidence="3" id="KW-0862">Zinc</keyword>
<dbReference type="Gene3D" id="2.30.30.380">
    <property type="entry name" value="Zn-finger domain of Sec23/24"/>
    <property type="match status" value="1"/>
</dbReference>
<dbReference type="OrthoDB" id="6514163at2759"/>
<proteinExistence type="predicted"/>
<evidence type="ECO:0000256" key="5">
    <source>
        <dbReference type="SAM" id="Coils"/>
    </source>
</evidence>
<feature type="region of interest" description="Disordered" evidence="6">
    <location>
        <begin position="248"/>
        <end position="274"/>
    </location>
</feature>
<dbReference type="PANTHER" id="PTHR46253:SF1">
    <property type="entry name" value="TAB2"/>
    <property type="match status" value="1"/>
</dbReference>
<dbReference type="SUPFAM" id="SSF90209">
    <property type="entry name" value="Ran binding protein zinc finger-like"/>
    <property type="match status" value="1"/>
</dbReference>
<gene>
    <name evidence="8" type="ORF">OSB1V03_LOCUS9894</name>
</gene>
<dbReference type="GO" id="GO:0008270">
    <property type="term" value="F:zinc ion binding"/>
    <property type="evidence" value="ECO:0007669"/>
    <property type="project" value="UniProtKB-KW"/>
</dbReference>
<feature type="domain" description="RanBP2-type" evidence="7">
    <location>
        <begin position="286"/>
        <end position="317"/>
    </location>
</feature>
<keyword evidence="9" id="KW-1185">Reference proteome</keyword>
<accession>A0A7R9KWN1</accession>
<evidence type="ECO:0000259" key="7">
    <source>
        <dbReference type="PROSITE" id="PS50199"/>
    </source>
</evidence>
<dbReference type="PROSITE" id="PS01358">
    <property type="entry name" value="ZF_RANBP2_1"/>
    <property type="match status" value="1"/>
</dbReference>
<evidence type="ECO:0000256" key="4">
    <source>
        <dbReference type="PROSITE-ProRule" id="PRU00322"/>
    </source>
</evidence>
<evidence type="ECO:0000256" key="3">
    <source>
        <dbReference type="ARBA" id="ARBA00022833"/>
    </source>
</evidence>
<protein>
    <recommendedName>
        <fullName evidence="7">RanBP2-type domain-containing protein</fullName>
    </recommendedName>
</protein>
<keyword evidence="2 4" id="KW-0863">Zinc-finger</keyword>
<dbReference type="InterPro" id="IPR001876">
    <property type="entry name" value="Znf_RanBP2"/>
</dbReference>
<feature type="compositionally biased region" description="Low complexity" evidence="6">
    <location>
        <begin position="154"/>
        <end position="170"/>
    </location>
</feature>
<dbReference type="Proteomes" id="UP000759131">
    <property type="component" value="Unassembled WGS sequence"/>
</dbReference>
<dbReference type="EMBL" id="CAJPIZ010006888">
    <property type="protein sequence ID" value="CAG2109908.1"/>
    <property type="molecule type" value="Genomic_DNA"/>
</dbReference>
<keyword evidence="5" id="KW-0175">Coiled coil</keyword>
<dbReference type="EMBL" id="OC861463">
    <property type="protein sequence ID" value="CAD7629478.1"/>
    <property type="molecule type" value="Genomic_DNA"/>
</dbReference>
<feature type="coiled-coil region" evidence="5">
    <location>
        <begin position="71"/>
        <end position="105"/>
    </location>
</feature>
<name>A0A7R9KWN1_9ACAR</name>
<dbReference type="AlphaFoldDB" id="A0A7R9KWN1"/>
<dbReference type="PANTHER" id="PTHR46253">
    <property type="entry name" value="TGF-BETA-ACTIVATED KINASE 1 AND MAP3K7-BINDING PROTEIN TAB"/>
    <property type="match status" value="1"/>
</dbReference>
<evidence type="ECO:0000313" key="9">
    <source>
        <dbReference type="Proteomes" id="UP000759131"/>
    </source>
</evidence>
<evidence type="ECO:0000256" key="1">
    <source>
        <dbReference type="ARBA" id="ARBA00022723"/>
    </source>
</evidence>
<dbReference type="PROSITE" id="PS50199">
    <property type="entry name" value="ZF_RANBP2_2"/>
    <property type="match status" value="1"/>
</dbReference>
<evidence type="ECO:0000313" key="8">
    <source>
        <dbReference type="EMBL" id="CAD7629478.1"/>
    </source>
</evidence>
<sequence>DFDSNQCFVFCLPFNPKSRVLPHSGSTPQMAANINHNSNVSAPLSTYQHLMSRSQELSYVQALKTHQMTRLDHIRNETQKLDNHLTALRKDVQLLESQRRRTTADKWTTQVTALREDNRALRIECHCLSMEVDLYASGGMPLGVTDENFYKNVPQGPYGQRPQPQPSTSRRPARPPYPVQPMAGRQQPPAQPPTYEESVYYPPPRFGNCAPNPDLLSRVPPAPRPVWLVSPTMESNTIAPNNLFVRTQSVSPQSPSQLPPQLPPRPNTTSPRLPVRENPMAAVVDDSGQPRWVCQKCTVENHPALNYCELCEMPRHS</sequence>